<proteinExistence type="predicted"/>
<dbReference type="CDD" id="cd03801">
    <property type="entry name" value="GT4_PimA-like"/>
    <property type="match status" value="1"/>
</dbReference>
<keyword evidence="1" id="KW-0472">Membrane</keyword>
<dbReference type="Pfam" id="PF13692">
    <property type="entry name" value="Glyco_trans_1_4"/>
    <property type="match status" value="1"/>
</dbReference>
<dbReference type="Gene3D" id="3.40.50.2000">
    <property type="entry name" value="Glycogen Phosphorylase B"/>
    <property type="match status" value="2"/>
</dbReference>
<evidence type="ECO:0000313" key="3">
    <source>
        <dbReference type="Proteomes" id="UP000326903"/>
    </source>
</evidence>
<dbReference type="EMBL" id="VYQF01000001">
    <property type="protein sequence ID" value="KAA9040997.1"/>
    <property type="molecule type" value="Genomic_DNA"/>
</dbReference>
<dbReference type="SUPFAM" id="SSF53756">
    <property type="entry name" value="UDP-Glycosyltransferase/glycogen phosphorylase"/>
    <property type="match status" value="1"/>
</dbReference>
<keyword evidence="1" id="KW-1133">Transmembrane helix</keyword>
<dbReference type="PANTHER" id="PTHR12526:SF637">
    <property type="entry name" value="GLYCOSYLTRANSFERASE EPSF-RELATED"/>
    <property type="match status" value="1"/>
</dbReference>
<evidence type="ECO:0000256" key="1">
    <source>
        <dbReference type="SAM" id="Phobius"/>
    </source>
</evidence>
<keyword evidence="1" id="KW-0812">Transmembrane</keyword>
<feature type="transmembrane region" description="Helical" evidence="1">
    <location>
        <begin position="21"/>
        <end position="42"/>
    </location>
</feature>
<dbReference type="AlphaFoldDB" id="A0A5J5ILP5"/>
<dbReference type="GO" id="GO:0016740">
    <property type="term" value="F:transferase activity"/>
    <property type="evidence" value="ECO:0007669"/>
    <property type="project" value="UniProtKB-KW"/>
</dbReference>
<reference evidence="2 3" key="1">
    <citation type="submission" date="2019-09" db="EMBL/GenBank/DDBJ databases">
        <title>Draft genome sequence of Ginsengibacter sp. BR5-29.</title>
        <authorList>
            <person name="Im W.-T."/>
        </authorList>
    </citation>
    <scope>NUCLEOTIDE SEQUENCE [LARGE SCALE GENOMIC DNA]</scope>
    <source>
        <strain evidence="2 3">BR5-29</strain>
    </source>
</reference>
<dbReference type="PANTHER" id="PTHR12526">
    <property type="entry name" value="GLYCOSYLTRANSFERASE"/>
    <property type="match status" value="1"/>
</dbReference>
<comment type="caution">
    <text evidence="2">The sequence shown here is derived from an EMBL/GenBank/DDBJ whole genome shotgun (WGS) entry which is preliminary data.</text>
</comment>
<keyword evidence="3" id="KW-1185">Reference proteome</keyword>
<name>A0A5J5ILP5_9BACT</name>
<gene>
    <name evidence="2" type="ORF">FW778_02860</name>
</gene>
<sequence>MIKKILSFKVTYKTAIIKRNIEAVIIFPFVWLGKICAPLFSLKTHHQVFIFSPSADIGGSVKVNYDLCGCFADKSPLVIFSKKPKNNEFLDQFKVQGVRTVDLHRYVDNKWYHFVNLFYRGVIASLINKVENPVVIGGESLYFYKVLPHVKKNAVRADICHLNTWFNYTQQFIKDLDVRIFSTAKLKRDAEALYKKNNLPLPLYSRLHFIDNKVNIPERFQNTNSTLSVVFVGRGAPQKRIHIIAAIAKKFSEMKTNIHFSFVGDVEKIINPADYPYATFYGNIKGADKMEEIYRNADVLLLTSAYEGLPIAVMEMMAHGKVVVSTAVDGIPDYITNGENGFLLNNSPDEGKIIAEGIAVLQHLADNKIVLEQVGNKSRRYAEEHFSGKTFCEKYRNLLIK</sequence>
<keyword evidence="2" id="KW-0808">Transferase</keyword>
<dbReference type="Proteomes" id="UP000326903">
    <property type="component" value="Unassembled WGS sequence"/>
</dbReference>
<accession>A0A5J5ILP5</accession>
<evidence type="ECO:0000313" key="2">
    <source>
        <dbReference type="EMBL" id="KAA9040997.1"/>
    </source>
</evidence>
<organism evidence="2 3">
    <name type="scientific">Ginsengibacter hankyongi</name>
    <dbReference type="NCBI Taxonomy" id="2607284"/>
    <lineage>
        <taxon>Bacteria</taxon>
        <taxon>Pseudomonadati</taxon>
        <taxon>Bacteroidota</taxon>
        <taxon>Chitinophagia</taxon>
        <taxon>Chitinophagales</taxon>
        <taxon>Chitinophagaceae</taxon>
        <taxon>Ginsengibacter</taxon>
    </lineage>
</organism>
<protein>
    <submittedName>
        <fullName evidence="2">Glycosyltransferase family 4 protein</fullName>
    </submittedName>
</protein>